<name>A0A1E3Q4R0_LIPST</name>
<keyword evidence="3" id="KW-1185">Reference proteome</keyword>
<reference evidence="2 3" key="1">
    <citation type="journal article" date="2016" name="Proc. Natl. Acad. Sci. U.S.A.">
        <title>Comparative genomics of biotechnologically important yeasts.</title>
        <authorList>
            <person name="Riley R."/>
            <person name="Haridas S."/>
            <person name="Wolfe K.H."/>
            <person name="Lopes M.R."/>
            <person name="Hittinger C.T."/>
            <person name="Goeker M."/>
            <person name="Salamov A.A."/>
            <person name="Wisecaver J.H."/>
            <person name="Long T.M."/>
            <person name="Calvey C.H."/>
            <person name="Aerts A.L."/>
            <person name="Barry K.W."/>
            <person name="Choi C."/>
            <person name="Clum A."/>
            <person name="Coughlan A.Y."/>
            <person name="Deshpande S."/>
            <person name="Douglass A.P."/>
            <person name="Hanson S.J."/>
            <person name="Klenk H.-P."/>
            <person name="LaButti K.M."/>
            <person name="Lapidus A."/>
            <person name="Lindquist E.A."/>
            <person name="Lipzen A.M."/>
            <person name="Meier-Kolthoff J.P."/>
            <person name="Ohm R.A."/>
            <person name="Otillar R.P."/>
            <person name="Pangilinan J.L."/>
            <person name="Peng Y."/>
            <person name="Rokas A."/>
            <person name="Rosa C.A."/>
            <person name="Scheuner C."/>
            <person name="Sibirny A.A."/>
            <person name="Slot J.C."/>
            <person name="Stielow J.B."/>
            <person name="Sun H."/>
            <person name="Kurtzman C.P."/>
            <person name="Blackwell M."/>
            <person name="Grigoriev I.V."/>
            <person name="Jeffries T.W."/>
        </authorList>
    </citation>
    <scope>NUCLEOTIDE SEQUENCE [LARGE SCALE GENOMIC DNA]</scope>
    <source>
        <strain evidence="2 3">NRRL Y-11557</strain>
    </source>
</reference>
<dbReference type="EMBL" id="KV454296">
    <property type="protein sequence ID" value="ODQ71987.1"/>
    <property type="molecule type" value="Genomic_DNA"/>
</dbReference>
<evidence type="ECO:0000313" key="2">
    <source>
        <dbReference type="EMBL" id="ODQ71987.1"/>
    </source>
</evidence>
<keyword evidence="1" id="KW-0732">Signal</keyword>
<evidence type="ECO:0000313" key="3">
    <source>
        <dbReference type="Proteomes" id="UP000094385"/>
    </source>
</evidence>
<accession>A0A1E3Q4R0</accession>
<protein>
    <submittedName>
        <fullName evidence="2">Uncharacterized protein</fullName>
    </submittedName>
</protein>
<dbReference type="AlphaFoldDB" id="A0A1E3Q4R0"/>
<feature type="chain" id="PRO_5009134083" evidence="1">
    <location>
        <begin position="18"/>
        <end position="110"/>
    </location>
</feature>
<evidence type="ECO:0000256" key="1">
    <source>
        <dbReference type="SAM" id="SignalP"/>
    </source>
</evidence>
<feature type="signal peptide" evidence="1">
    <location>
        <begin position="1"/>
        <end position="17"/>
    </location>
</feature>
<dbReference type="Proteomes" id="UP000094385">
    <property type="component" value="Unassembled WGS sequence"/>
</dbReference>
<proteinExistence type="predicted"/>
<organism evidence="2 3">
    <name type="scientific">Lipomyces starkeyi NRRL Y-11557</name>
    <dbReference type="NCBI Taxonomy" id="675824"/>
    <lineage>
        <taxon>Eukaryota</taxon>
        <taxon>Fungi</taxon>
        <taxon>Dikarya</taxon>
        <taxon>Ascomycota</taxon>
        <taxon>Saccharomycotina</taxon>
        <taxon>Lipomycetes</taxon>
        <taxon>Lipomycetales</taxon>
        <taxon>Lipomycetaceae</taxon>
        <taxon>Lipomyces</taxon>
    </lineage>
</organism>
<sequence>MLIILSIILTLAIRASAVPQYGIDYVLRDGTIISIPPINVVRANRMNETFLRMFDDNMTYIDNDYFINEGRMIFSTFTDGPMHILEPYVPLSDRDYGKINGNTSIRSMYP</sequence>
<gene>
    <name evidence="2" type="ORF">LIPSTDRAFT_314022</name>
</gene>